<dbReference type="Proteomes" id="UP000782312">
    <property type="component" value="Unassembled WGS sequence"/>
</dbReference>
<protein>
    <submittedName>
        <fullName evidence="1">Uncharacterized protein</fullName>
    </submittedName>
</protein>
<dbReference type="EMBL" id="JACPUR010000016">
    <property type="protein sequence ID" value="MBI3127143.1"/>
    <property type="molecule type" value="Genomic_DNA"/>
</dbReference>
<organism evidence="1 2">
    <name type="scientific">Tectimicrobiota bacterium</name>
    <dbReference type="NCBI Taxonomy" id="2528274"/>
    <lineage>
        <taxon>Bacteria</taxon>
        <taxon>Pseudomonadati</taxon>
        <taxon>Nitrospinota/Tectimicrobiota group</taxon>
        <taxon>Candidatus Tectimicrobiota</taxon>
    </lineage>
</organism>
<evidence type="ECO:0000313" key="1">
    <source>
        <dbReference type="EMBL" id="MBI3127143.1"/>
    </source>
</evidence>
<gene>
    <name evidence="1" type="ORF">HYZ11_06035</name>
</gene>
<comment type="caution">
    <text evidence="1">The sequence shown here is derived from an EMBL/GenBank/DDBJ whole genome shotgun (WGS) entry which is preliminary data.</text>
</comment>
<evidence type="ECO:0000313" key="2">
    <source>
        <dbReference type="Proteomes" id="UP000782312"/>
    </source>
</evidence>
<dbReference type="AlphaFoldDB" id="A0A932HZ59"/>
<name>A0A932HZ59_UNCTE</name>
<reference evidence="1" key="1">
    <citation type="submission" date="2020-07" db="EMBL/GenBank/DDBJ databases">
        <title>Huge and variable diversity of episymbiotic CPR bacteria and DPANN archaea in groundwater ecosystems.</title>
        <authorList>
            <person name="He C.Y."/>
            <person name="Keren R."/>
            <person name="Whittaker M."/>
            <person name="Farag I.F."/>
            <person name="Doudna J."/>
            <person name="Cate J.H.D."/>
            <person name="Banfield J.F."/>
        </authorList>
    </citation>
    <scope>NUCLEOTIDE SEQUENCE</scope>
    <source>
        <strain evidence="1">NC_groundwater_763_Ag_S-0.2um_68_21</strain>
    </source>
</reference>
<sequence>MRGYAVHRSRTMNIYGEPILIALQDSAIREFVYESLCRFGLCNCTVVENEMAAFSCIWAGIAESPCAPYTMVIGDDPRAGNTTLDLPQILQYHRLFRNIGIILLTDHERKLGSRDYRMLVEYLPVTLTFSQLVSSVYSVWRKLQLFREGDYVH</sequence>
<proteinExistence type="predicted"/>
<accession>A0A932HZ59</accession>